<reference evidence="3 4" key="1">
    <citation type="submission" date="2021-04" db="EMBL/GenBank/DDBJ databases">
        <authorList>
            <person name="Tang X."/>
            <person name="Zhou X."/>
            <person name="Chen X."/>
            <person name="Cernava T."/>
            <person name="Zhang C."/>
        </authorList>
    </citation>
    <scope>NUCLEOTIDE SEQUENCE [LARGE SCALE GENOMIC DNA]</scope>
    <source>
        <strain evidence="3 4">BH-SS-21</strain>
    </source>
</reference>
<accession>A0A940YC41</accession>
<proteinExistence type="predicted"/>
<dbReference type="Proteomes" id="UP000677413">
    <property type="component" value="Unassembled WGS sequence"/>
</dbReference>
<gene>
    <name evidence="3" type="ORF">J8N05_39605</name>
</gene>
<dbReference type="RefSeq" id="WP_210891835.1">
    <property type="nucleotide sequence ID" value="NZ_JAGPYQ010000002.1"/>
</dbReference>
<evidence type="ECO:0000256" key="2">
    <source>
        <dbReference type="SAM" id="Phobius"/>
    </source>
</evidence>
<evidence type="ECO:0000313" key="3">
    <source>
        <dbReference type="EMBL" id="MBQ0854274.1"/>
    </source>
</evidence>
<keyword evidence="2" id="KW-0812">Transmembrane</keyword>
<evidence type="ECO:0000256" key="1">
    <source>
        <dbReference type="SAM" id="MobiDB-lite"/>
    </source>
</evidence>
<feature type="transmembrane region" description="Helical" evidence="2">
    <location>
        <begin position="23"/>
        <end position="42"/>
    </location>
</feature>
<protein>
    <submittedName>
        <fullName evidence="3">Uncharacterized protein</fullName>
    </submittedName>
</protein>
<evidence type="ECO:0000313" key="4">
    <source>
        <dbReference type="Proteomes" id="UP000677413"/>
    </source>
</evidence>
<keyword evidence="2" id="KW-1133">Transmembrane helix</keyword>
<organism evidence="3 4">
    <name type="scientific">Streptomyces liliiviolaceus</name>
    <dbReference type="NCBI Taxonomy" id="2823109"/>
    <lineage>
        <taxon>Bacteria</taxon>
        <taxon>Bacillati</taxon>
        <taxon>Actinomycetota</taxon>
        <taxon>Actinomycetes</taxon>
        <taxon>Kitasatosporales</taxon>
        <taxon>Streptomycetaceae</taxon>
        <taxon>Streptomyces</taxon>
    </lineage>
</organism>
<dbReference type="EMBL" id="JAGPYQ010000002">
    <property type="protein sequence ID" value="MBQ0854274.1"/>
    <property type="molecule type" value="Genomic_DNA"/>
</dbReference>
<keyword evidence="4" id="KW-1185">Reference proteome</keyword>
<name>A0A940YC41_9ACTN</name>
<comment type="caution">
    <text evidence="3">The sequence shown here is derived from an EMBL/GenBank/DDBJ whole genome shotgun (WGS) entry which is preliminary data.</text>
</comment>
<dbReference type="AlphaFoldDB" id="A0A940YC41"/>
<feature type="region of interest" description="Disordered" evidence="1">
    <location>
        <begin position="63"/>
        <end position="89"/>
    </location>
</feature>
<keyword evidence="2" id="KW-0472">Membrane</keyword>
<sequence>MYVTQASWKSEIFQSVVGFLPDWAQGTALGLFLLAVLTPWALRTWRKFVYHRALRTGRPIPESARYAQGRGSDHLGSYAPMPRRDDPAA</sequence>